<reference evidence="4" key="1">
    <citation type="journal article" date="2023" name="G3 (Bethesda)">
        <title>Whole genome assembly and annotation of the endangered Caribbean coral Acropora cervicornis.</title>
        <authorList>
            <person name="Selwyn J.D."/>
            <person name="Vollmer S.V."/>
        </authorList>
    </citation>
    <scope>NUCLEOTIDE SEQUENCE</scope>
    <source>
        <strain evidence="4">K2</strain>
    </source>
</reference>
<dbReference type="InterPro" id="IPR027806">
    <property type="entry name" value="HARBI1_dom"/>
</dbReference>
<evidence type="ECO:0000256" key="2">
    <source>
        <dbReference type="ARBA" id="ARBA00022723"/>
    </source>
</evidence>
<comment type="cofactor">
    <cofactor evidence="1">
        <name>a divalent metal cation</name>
        <dbReference type="ChEBI" id="CHEBI:60240"/>
    </cofactor>
</comment>
<dbReference type="PANTHER" id="PTHR23080">
    <property type="entry name" value="THAP DOMAIN PROTEIN"/>
    <property type="match status" value="1"/>
</dbReference>
<accession>A0AAD9QW09</accession>
<gene>
    <name evidence="4" type="ORF">P5673_007437</name>
</gene>
<dbReference type="GO" id="GO:0046872">
    <property type="term" value="F:metal ion binding"/>
    <property type="evidence" value="ECO:0007669"/>
    <property type="project" value="UniProtKB-KW"/>
</dbReference>
<dbReference type="Proteomes" id="UP001249851">
    <property type="component" value="Unassembled WGS sequence"/>
</dbReference>
<evidence type="ECO:0000259" key="3">
    <source>
        <dbReference type="Pfam" id="PF13359"/>
    </source>
</evidence>
<dbReference type="EMBL" id="JARQWQ010000012">
    <property type="protein sequence ID" value="KAK2568407.1"/>
    <property type="molecule type" value="Genomic_DNA"/>
</dbReference>
<organism evidence="4 5">
    <name type="scientific">Acropora cervicornis</name>
    <name type="common">Staghorn coral</name>
    <dbReference type="NCBI Taxonomy" id="6130"/>
    <lineage>
        <taxon>Eukaryota</taxon>
        <taxon>Metazoa</taxon>
        <taxon>Cnidaria</taxon>
        <taxon>Anthozoa</taxon>
        <taxon>Hexacorallia</taxon>
        <taxon>Scleractinia</taxon>
        <taxon>Astrocoeniina</taxon>
        <taxon>Acroporidae</taxon>
        <taxon>Acropora</taxon>
    </lineage>
</organism>
<protein>
    <recommendedName>
        <fullName evidence="3">DDE Tnp4 domain-containing protein</fullName>
    </recommendedName>
</protein>
<comment type="caution">
    <text evidence="4">The sequence shown here is derived from an EMBL/GenBank/DDBJ whole genome shotgun (WGS) entry which is preliminary data.</text>
</comment>
<feature type="domain" description="DDE Tnp4" evidence="3">
    <location>
        <begin position="148"/>
        <end position="208"/>
    </location>
</feature>
<dbReference type="Pfam" id="PF13359">
    <property type="entry name" value="DDE_Tnp_4"/>
    <property type="match status" value="1"/>
</dbReference>
<proteinExistence type="predicted"/>
<name>A0AAD9QW09_ACRCE</name>
<sequence length="213" mass="23947">MSFPEKKRKIEKMNAVLESELTETASEGEGEYDETCIGRTPFPVLLSQKSPGSNDEGNLDQDTADSLRDLVLSVKDEFLLIMIKLCLGLTNHDISIRSEVAEANTFVSWLNLPFIQLGTLEICPHKTFILENMPKKFKEGYPHDIIAINCTDLKIQWPSSLVIQSQSYSNHKSANRLKFLVGLDSMLYTGSMSDKQVVSRSGFLDLLSRNKEV</sequence>
<dbReference type="AlphaFoldDB" id="A0AAD9QW09"/>
<reference evidence="4" key="2">
    <citation type="journal article" date="2023" name="Science">
        <title>Genomic signatures of disease resistance in endangered staghorn corals.</title>
        <authorList>
            <person name="Vollmer S.V."/>
            <person name="Selwyn J.D."/>
            <person name="Despard B.A."/>
            <person name="Roesel C.L."/>
        </authorList>
    </citation>
    <scope>NUCLEOTIDE SEQUENCE</scope>
    <source>
        <strain evidence="4">K2</strain>
    </source>
</reference>
<keyword evidence="2" id="KW-0479">Metal-binding</keyword>
<keyword evidence="5" id="KW-1185">Reference proteome</keyword>
<evidence type="ECO:0000313" key="5">
    <source>
        <dbReference type="Proteomes" id="UP001249851"/>
    </source>
</evidence>
<evidence type="ECO:0000256" key="1">
    <source>
        <dbReference type="ARBA" id="ARBA00001968"/>
    </source>
</evidence>
<evidence type="ECO:0000313" key="4">
    <source>
        <dbReference type="EMBL" id="KAK2568407.1"/>
    </source>
</evidence>